<proteinExistence type="predicted"/>
<evidence type="ECO:0000313" key="1">
    <source>
        <dbReference type="EMBL" id="KAK3379587.1"/>
    </source>
</evidence>
<keyword evidence="2" id="KW-1185">Reference proteome</keyword>
<evidence type="ECO:0000313" key="2">
    <source>
        <dbReference type="Proteomes" id="UP001287356"/>
    </source>
</evidence>
<reference evidence="1" key="1">
    <citation type="journal article" date="2023" name="Mol. Phylogenet. Evol.">
        <title>Genome-scale phylogeny and comparative genomics of the fungal order Sordariales.</title>
        <authorList>
            <person name="Hensen N."/>
            <person name="Bonometti L."/>
            <person name="Westerberg I."/>
            <person name="Brannstrom I.O."/>
            <person name="Guillou S."/>
            <person name="Cros-Aarteil S."/>
            <person name="Calhoun S."/>
            <person name="Haridas S."/>
            <person name="Kuo A."/>
            <person name="Mondo S."/>
            <person name="Pangilinan J."/>
            <person name="Riley R."/>
            <person name="LaButti K."/>
            <person name="Andreopoulos B."/>
            <person name="Lipzen A."/>
            <person name="Chen C."/>
            <person name="Yan M."/>
            <person name="Daum C."/>
            <person name="Ng V."/>
            <person name="Clum A."/>
            <person name="Steindorff A."/>
            <person name="Ohm R.A."/>
            <person name="Martin F."/>
            <person name="Silar P."/>
            <person name="Natvig D.O."/>
            <person name="Lalanne C."/>
            <person name="Gautier V."/>
            <person name="Ament-Velasquez S.L."/>
            <person name="Kruys A."/>
            <person name="Hutchinson M.I."/>
            <person name="Powell A.J."/>
            <person name="Barry K."/>
            <person name="Miller A.N."/>
            <person name="Grigoriev I.V."/>
            <person name="Debuchy R."/>
            <person name="Gladieux P."/>
            <person name="Hiltunen Thoren M."/>
            <person name="Johannesson H."/>
        </authorList>
    </citation>
    <scope>NUCLEOTIDE SEQUENCE</scope>
    <source>
        <strain evidence="1">CBS 958.72</strain>
    </source>
</reference>
<gene>
    <name evidence="1" type="ORF">B0T24DRAFT_162853</name>
</gene>
<dbReference type="EMBL" id="JAULSN010000002">
    <property type="protein sequence ID" value="KAK3379587.1"/>
    <property type="molecule type" value="Genomic_DNA"/>
</dbReference>
<sequence length="197" mass="21998">MTPAPHALGGLALQCGTNDALANRTPFSKERKICFWFPVFPDSTPHCRESRLQVSSVYDLPRNRLRSVGSSKRRTTGTPPARLLGSSRIPCKLVKVSGAMSVDGWAWAIGLDQAFFHCLCVRIHGDFTILGEQAPFWEPRNNDLLKTSFSAPKRPFGKKMQTSVETPCSVVNKSGHPRNRTTYTVRTCNQELRYCSI</sequence>
<organism evidence="1 2">
    <name type="scientific">Lasiosphaeria ovina</name>
    <dbReference type="NCBI Taxonomy" id="92902"/>
    <lineage>
        <taxon>Eukaryota</taxon>
        <taxon>Fungi</taxon>
        <taxon>Dikarya</taxon>
        <taxon>Ascomycota</taxon>
        <taxon>Pezizomycotina</taxon>
        <taxon>Sordariomycetes</taxon>
        <taxon>Sordariomycetidae</taxon>
        <taxon>Sordariales</taxon>
        <taxon>Lasiosphaeriaceae</taxon>
        <taxon>Lasiosphaeria</taxon>
    </lineage>
</organism>
<reference evidence="1" key="2">
    <citation type="submission" date="2023-06" db="EMBL/GenBank/DDBJ databases">
        <authorList>
            <consortium name="Lawrence Berkeley National Laboratory"/>
            <person name="Haridas S."/>
            <person name="Hensen N."/>
            <person name="Bonometti L."/>
            <person name="Westerberg I."/>
            <person name="Brannstrom I.O."/>
            <person name="Guillou S."/>
            <person name="Cros-Aarteil S."/>
            <person name="Calhoun S."/>
            <person name="Kuo A."/>
            <person name="Mondo S."/>
            <person name="Pangilinan J."/>
            <person name="Riley R."/>
            <person name="Labutti K."/>
            <person name="Andreopoulos B."/>
            <person name="Lipzen A."/>
            <person name="Chen C."/>
            <person name="Yanf M."/>
            <person name="Daum C."/>
            <person name="Ng V."/>
            <person name="Clum A."/>
            <person name="Steindorff A."/>
            <person name="Ohm R."/>
            <person name="Martin F."/>
            <person name="Silar P."/>
            <person name="Natvig D."/>
            <person name="Lalanne C."/>
            <person name="Gautier V."/>
            <person name="Ament-Velasquez S.L."/>
            <person name="Kruys A."/>
            <person name="Hutchinson M.I."/>
            <person name="Powell A.J."/>
            <person name="Barry K."/>
            <person name="Miller A.N."/>
            <person name="Grigoriev I.V."/>
            <person name="Debuchy R."/>
            <person name="Gladieux P."/>
            <person name="Thoren M.H."/>
            <person name="Johannesson H."/>
        </authorList>
    </citation>
    <scope>NUCLEOTIDE SEQUENCE</scope>
    <source>
        <strain evidence="1">CBS 958.72</strain>
    </source>
</reference>
<comment type="caution">
    <text evidence="1">The sequence shown here is derived from an EMBL/GenBank/DDBJ whole genome shotgun (WGS) entry which is preliminary data.</text>
</comment>
<dbReference type="AlphaFoldDB" id="A0AAE0NDP9"/>
<dbReference type="Proteomes" id="UP001287356">
    <property type="component" value="Unassembled WGS sequence"/>
</dbReference>
<accession>A0AAE0NDP9</accession>
<name>A0AAE0NDP9_9PEZI</name>
<protein>
    <submittedName>
        <fullName evidence="1">Uncharacterized protein</fullName>
    </submittedName>
</protein>